<evidence type="ECO:0000313" key="1">
    <source>
        <dbReference type="EMBL" id="CAB4168833.1"/>
    </source>
</evidence>
<accession>A0A6J5PBI0</accession>
<feature type="non-terminal residue" evidence="1">
    <location>
        <position position="1"/>
    </location>
</feature>
<proteinExistence type="predicted"/>
<protein>
    <submittedName>
        <fullName evidence="1">Uncharacterized protein</fullName>
    </submittedName>
</protein>
<name>A0A6J5PBI0_9CAUD</name>
<reference evidence="1" key="1">
    <citation type="submission" date="2020-04" db="EMBL/GenBank/DDBJ databases">
        <authorList>
            <person name="Chiriac C."/>
            <person name="Salcher M."/>
            <person name="Ghai R."/>
            <person name="Kavagutti S V."/>
        </authorList>
    </citation>
    <scope>NUCLEOTIDE SEQUENCE</scope>
</reference>
<gene>
    <name evidence="1" type="ORF">UFOVP581_1</name>
</gene>
<organism evidence="1">
    <name type="scientific">uncultured Caudovirales phage</name>
    <dbReference type="NCBI Taxonomy" id="2100421"/>
    <lineage>
        <taxon>Viruses</taxon>
        <taxon>Duplodnaviria</taxon>
        <taxon>Heunggongvirae</taxon>
        <taxon>Uroviricota</taxon>
        <taxon>Caudoviricetes</taxon>
        <taxon>Peduoviridae</taxon>
        <taxon>Maltschvirus</taxon>
        <taxon>Maltschvirus maltsch</taxon>
    </lineage>
</organism>
<sequence length="126" mass="14683">FINKFKEVNDCWPTLSELRYSFPISNYNLIVMEKKGIIEIKRRKFSIHKTVVALEINREYKLSEQEQKVIDFLKSRVASFTQMCEAKVIKTKSSSNLYVLVGAGLISKIHEGTYELSQEGRKYVNQ</sequence>
<dbReference type="EMBL" id="LR796835">
    <property type="protein sequence ID" value="CAB4168833.1"/>
    <property type="molecule type" value="Genomic_DNA"/>
</dbReference>